<accession>A0ABW6QI73</accession>
<keyword evidence="3" id="KW-1185">Reference proteome</keyword>
<organism evidence="2 3">
    <name type="scientific">Streptomyces marokkonensis</name>
    <dbReference type="NCBI Taxonomy" id="324855"/>
    <lineage>
        <taxon>Bacteria</taxon>
        <taxon>Bacillati</taxon>
        <taxon>Actinomycetota</taxon>
        <taxon>Actinomycetes</taxon>
        <taxon>Kitasatosporales</taxon>
        <taxon>Streptomycetaceae</taxon>
        <taxon>Streptomyces</taxon>
    </lineage>
</organism>
<evidence type="ECO:0000313" key="2">
    <source>
        <dbReference type="EMBL" id="MFF1278926.1"/>
    </source>
</evidence>
<dbReference type="Proteomes" id="UP001601627">
    <property type="component" value="Unassembled WGS sequence"/>
</dbReference>
<protein>
    <submittedName>
        <fullName evidence="2">Uncharacterized protein</fullName>
    </submittedName>
</protein>
<dbReference type="EMBL" id="JBHVZQ010000076">
    <property type="protein sequence ID" value="MFF1278926.1"/>
    <property type="molecule type" value="Genomic_DNA"/>
</dbReference>
<comment type="caution">
    <text evidence="2">The sequence shown here is derived from an EMBL/GenBank/DDBJ whole genome shotgun (WGS) entry which is preliminary data.</text>
</comment>
<sequence>MVAAHPEAKSGVNQDVTRRVLAAAAEHWATWPDDPLVGFVHLPAVEAAALWMRDGDSDAGTVIALEIDVDAIGESERSRIFRARVKAEETLTALGPDLKDVITGMLHLTPGAPLGATEREWALDLLTRAFTVGRDASDPDVAAAYHLEEAGAYTATRLRTVQDGARGGGRDFTGGQSPTRVDLAQFGTPAGLVDAPWERGPDAPAPYLVRITPDSQDPELLRLSFDGDSYLVSTDEFLELMAHDLRLMRKELKTPVVLACAGPSADAEDLAERTAQWLGRPVWWTDFSVDLSGTGDSGKPVLTLHAWPALGGPPGADAWHLATPAHPTSPEDAPRILPAPVRRFAEAGTEADIGADAAMPGRTLASDATGPPARRPS</sequence>
<evidence type="ECO:0000313" key="3">
    <source>
        <dbReference type="Proteomes" id="UP001601627"/>
    </source>
</evidence>
<proteinExistence type="predicted"/>
<feature type="region of interest" description="Disordered" evidence="1">
    <location>
        <begin position="344"/>
        <end position="377"/>
    </location>
</feature>
<gene>
    <name evidence="2" type="ORF">ACFVZC_37110</name>
</gene>
<dbReference type="RefSeq" id="WP_388241809.1">
    <property type="nucleotide sequence ID" value="NZ_JBHVZQ010000076.1"/>
</dbReference>
<evidence type="ECO:0000256" key="1">
    <source>
        <dbReference type="SAM" id="MobiDB-lite"/>
    </source>
</evidence>
<name>A0ABW6QI73_9ACTN</name>
<reference evidence="2 3" key="1">
    <citation type="submission" date="2024-09" db="EMBL/GenBank/DDBJ databases">
        <title>The Natural Products Discovery Center: Release of the First 8490 Sequenced Strains for Exploring Actinobacteria Biosynthetic Diversity.</title>
        <authorList>
            <person name="Kalkreuter E."/>
            <person name="Kautsar S.A."/>
            <person name="Yang D."/>
            <person name="Bader C.D."/>
            <person name="Teijaro C.N."/>
            <person name="Fluegel L."/>
            <person name="Davis C.M."/>
            <person name="Simpson J.R."/>
            <person name="Lauterbach L."/>
            <person name="Steele A.D."/>
            <person name="Gui C."/>
            <person name="Meng S."/>
            <person name="Li G."/>
            <person name="Viehrig K."/>
            <person name="Ye F."/>
            <person name="Su P."/>
            <person name="Kiefer A.F."/>
            <person name="Nichols A."/>
            <person name="Cepeda A.J."/>
            <person name="Yan W."/>
            <person name="Fan B."/>
            <person name="Jiang Y."/>
            <person name="Adhikari A."/>
            <person name="Zheng C.-J."/>
            <person name="Schuster L."/>
            <person name="Cowan T.M."/>
            <person name="Smanski M.J."/>
            <person name="Chevrette M.G."/>
            <person name="De Carvalho L.P.S."/>
            <person name="Shen B."/>
        </authorList>
    </citation>
    <scope>NUCLEOTIDE SEQUENCE [LARGE SCALE GENOMIC DNA]</scope>
    <source>
        <strain evidence="2 3">NPDC058328</strain>
    </source>
</reference>